<dbReference type="GO" id="GO:0005634">
    <property type="term" value="C:nucleus"/>
    <property type="evidence" value="ECO:0007669"/>
    <property type="project" value="InterPro"/>
</dbReference>
<dbReference type="OrthoDB" id="2536795at2759"/>
<evidence type="ECO:0000313" key="3">
    <source>
        <dbReference type="Proteomes" id="UP000219369"/>
    </source>
</evidence>
<gene>
    <name evidence="2" type="ORF">FRV6_13057</name>
</gene>
<dbReference type="GO" id="GO:0006355">
    <property type="term" value="P:regulation of DNA-templated transcription"/>
    <property type="evidence" value="ECO:0007669"/>
    <property type="project" value="InterPro"/>
</dbReference>
<dbReference type="VEuPathDB" id="FungiDB:FOZG_18113"/>
<dbReference type="GO" id="GO:0007623">
    <property type="term" value="P:circadian rhythm"/>
    <property type="evidence" value="ECO:0007669"/>
    <property type="project" value="InterPro"/>
</dbReference>
<dbReference type="GO" id="GO:0005737">
    <property type="term" value="C:cytoplasm"/>
    <property type="evidence" value="ECO:0007669"/>
    <property type="project" value="InterPro"/>
</dbReference>
<dbReference type="InterPro" id="IPR018554">
    <property type="entry name" value="FRQ"/>
</dbReference>
<name>A0A2H3U4B7_FUSOX</name>
<evidence type="ECO:0000313" key="2">
    <source>
        <dbReference type="EMBL" id="SCO88929.1"/>
    </source>
</evidence>
<feature type="region of interest" description="Disordered" evidence="1">
    <location>
        <begin position="49"/>
        <end position="70"/>
    </location>
</feature>
<proteinExistence type="predicted"/>
<organism evidence="2 3">
    <name type="scientific">Fusarium oxysporum</name>
    <name type="common">Fusarium vascular wilt</name>
    <dbReference type="NCBI Taxonomy" id="5507"/>
    <lineage>
        <taxon>Eukaryota</taxon>
        <taxon>Fungi</taxon>
        <taxon>Dikarya</taxon>
        <taxon>Ascomycota</taxon>
        <taxon>Pezizomycotina</taxon>
        <taxon>Sordariomycetes</taxon>
        <taxon>Hypocreomycetidae</taxon>
        <taxon>Hypocreales</taxon>
        <taxon>Nectriaceae</taxon>
        <taxon>Fusarium</taxon>
        <taxon>Fusarium oxysporum species complex</taxon>
    </lineage>
</organism>
<dbReference type="EMBL" id="FMJY01000007">
    <property type="protein sequence ID" value="SCO88929.1"/>
    <property type="molecule type" value="Genomic_DNA"/>
</dbReference>
<accession>A0A2H3U4B7</accession>
<dbReference type="Pfam" id="PF09421">
    <property type="entry name" value="FRQ"/>
    <property type="match status" value="1"/>
</dbReference>
<evidence type="ECO:0000256" key="1">
    <source>
        <dbReference type="SAM" id="MobiDB-lite"/>
    </source>
</evidence>
<sequence length="126" mass="13501">MPPLRPGGSFIMARVIADAQMARPSSAHEPPIHKTEPIWEARILSLEQRSRAGRHTSRDASVCSSIAVDDDNPGRSGLGLNYSRGSAGKWQHHEGAITYYSGAPFCTDLSGDPADLSPTTRTPSST</sequence>
<protein>
    <submittedName>
        <fullName evidence="2">Uncharacterized protein</fullName>
    </submittedName>
</protein>
<reference evidence="3" key="1">
    <citation type="submission" date="2016-09" db="EMBL/GenBank/DDBJ databases">
        <authorList>
            <person name="Guldener U."/>
        </authorList>
    </citation>
    <scope>NUCLEOTIDE SEQUENCE [LARGE SCALE GENOMIC DNA]</scope>
    <source>
        <strain evidence="3">V64-1</strain>
    </source>
</reference>
<dbReference type="AlphaFoldDB" id="A0A2H3U4B7"/>
<dbReference type="Proteomes" id="UP000219369">
    <property type="component" value="Unassembled WGS sequence"/>
</dbReference>